<evidence type="ECO:0000256" key="16">
    <source>
        <dbReference type="SAM" id="MobiDB-lite"/>
    </source>
</evidence>
<dbReference type="Proteomes" id="UP000054481">
    <property type="component" value="Unassembled WGS sequence"/>
</dbReference>
<comment type="catalytic activity">
    <reaction evidence="14">
        <text>L-seryl-[protein] + ATP = O-phospho-L-seryl-[protein] + ADP + H(+)</text>
        <dbReference type="Rhea" id="RHEA:17989"/>
        <dbReference type="Rhea" id="RHEA-COMP:9863"/>
        <dbReference type="Rhea" id="RHEA-COMP:11604"/>
        <dbReference type="ChEBI" id="CHEBI:15378"/>
        <dbReference type="ChEBI" id="CHEBI:29999"/>
        <dbReference type="ChEBI" id="CHEBI:30616"/>
        <dbReference type="ChEBI" id="CHEBI:83421"/>
        <dbReference type="ChEBI" id="CHEBI:456216"/>
        <dbReference type="EC" id="2.7.11.1"/>
    </reaction>
</comment>
<dbReference type="PROSITE" id="PS00109">
    <property type="entry name" value="PROTEIN_KINASE_TYR"/>
    <property type="match status" value="1"/>
</dbReference>
<dbReference type="Pfam" id="PF00069">
    <property type="entry name" value="Pkinase"/>
    <property type="match status" value="3"/>
</dbReference>
<dbReference type="FunFam" id="3.30.200.20:FF:000206">
    <property type="entry name" value="Serine/threonine-protein kinase Ssp1"/>
    <property type="match status" value="1"/>
</dbReference>
<dbReference type="GO" id="GO:0001558">
    <property type="term" value="P:regulation of cell growth"/>
    <property type="evidence" value="ECO:0007669"/>
    <property type="project" value="UniProtKB-ARBA"/>
</dbReference>
<dbReference type="InterPro" id="IPR000719">
    <property type="entry name" value="Prot_kinase_dom"/>
</dbReference>
<feature type="compositionally biased region" description="Basic and acidic residues" evidence="16">
    <location>
        <begin position="1260"/>
        <end position="1272"/>
    </location>
</feature>
<organism evidence="18 19">
    <name type="scientific">Hirsutella minnesotensis 3608</name>
    <dbReference type="NCBI Taxonomy" id="1043627"/>
    <lineage>
        <taxon>Eukaryota</taxon>
        <taxon>Fungi</taxon>
        <taxon>Dikarya</taxon>
        <taxon>Ascomycota</taxon>
        <taxon>Pezizomycotina</taxon>
        <taxon>Sordariomycetes</taxon>
        <taxon>Hypocreomycetidae</taxon>
        <taxon>Hypocreales</taxon>
        <taxon>Ophiocordycipitaceae</taxon>
        <taxon>Hirsutella</taxon>
    </lineage>
</organism>
<evidence type="ECO:0000256" key="6">
    <source>
        <dbReference type="ARBA" id="ARBA00022527"/>
    </source>
</evidence>
<name>A0A0F7ZSZ9_9HYPO</name>
<reference evidence="18 19" key="1">
    <citation type="journal article" date="2014" name="Genome Biol. Evol.">
        <title>Comparative genomics and transcriptomics analyses reveal divergent lifestyle features of nematode endoparasitic fungus Hirsutella minnesotensis.</title>
        <authorList>
            <person name="Lai Y."/>
            <person name="Liu K."/>
            <person name="Zhang X."/>
            <person name="Zhang X."/>
            <person name="Li K."/>
            <person name="Wang N."/>
            <person name="Shu C."/>
            <person name="Wu Y."/>
            <person name="Wang C."/>
            <person name="Bushley K.E."/>
            <person name="Xiang M."/>
            <person name="Liu X."/>
        </authorList>
    </citation>
    <scope>NUCLEOTIDE SEQUENCE [LARGE SCALE GENOMIC DNA]</scope>
    <source>
        <strain evidence="18 19">3608</strain>
    </source>
</reference>
<dbReference type="PROSITE" id="PS00107">
    <property type="entry name" value="PROTEIN_KINASE_ATP"/>
    <property type="match status" value="1"/>
</dbReference>
<dbReference type="OrthoDB" id="68483at2759"/>
<comment type="function">
    <text evidence="1">Component of the EKC/KEOPS complex that is required for the formation of a threonylcarbamoyl group on adenosine at position 37 (t(6)A37) in tRNAs that read codons beginning with adenine. The complex is probably involved in the transfer of the threonylcarbamoyl moiety of threonylcarbamoyl-AMP (TC-AMP) to the N6 group of A37. BUD32 has ATPase activity in the context of the EKC/KEOPS complex and likely plays a supporting role to the catalytic subunit KAE1. The EKC/KEOPS complex also promotes both telomere uncapping and telomere elongation. The complex is required for efficient recruitment of transcriptional coactivators.</text>
</comment>
<sequence>MARHDLDCNEPDSLYILSCECERLFSQLQDASPKAHANVTINDLYSDFQQRFSIWAAHHGVFSRRSQSLDTRVENLTDLQDLVVRLLDVLRCGLQQCVVESSGKVETDPAPTDQPRVYRASLTPLSAIDHALTRLNHVGALIRRSRYDGVDARASTLASSPDPNSFEHLCVYAVQALYPGAHQALKKHLAKSMSDRYARMRLLDSRHKQPLEPQAQLSPIPGGFPSMQVQATPHDGAIPTPHISTQPPAAIDTTKFAIDSPSKSDVTGVNIQHMKGRTDLPREGSMRLLKTLSIQAQCNYPQPPVATGASSTFACEWCSETLDRRTLSEITWREHIDRDLKPYICLSERCSEVYPAFPTFDEWFDHMERHNQRWYREAYLTSSWICTICEFNPEVYHSPRALYTHLEGAHGSDFTKTQLQCISRQSKMAQPRAWNLCFLCLSAVEESVRRDEIISCKRHKDQPKQEKTKSARKTIYMTSPDTRILDPDWSEMSSDSDVGPHPDGTKAVARHIATHLQVLMILTLRFAALQIHDGNRDNEIRGNSVDIDEADCVIEYEDAMSTSDTTSKAHFSMKKLNCEDWIHALGRDVDAIKDHDPVHPELELEGEADAAAAGLRPLEVNARPVPVPDADSDFTGIPRQCDGIATEDDPLPKRLVDSPVLRWEANEGLVPTPPYISKVDESFARHGLKGPSPAPAQGSAARLAGPVDRFMTPHDPMLRRGLPKATNAEPAPHSPTRRKEKDSALPRERTGFGRYNRIGTIGRGAFSIVYKVTAKFDGRPYAAKEIEKRRPMKNSILDQEVENEMRILRRAQHPHIVRYLDNIYLEDRLLIIMEYLPGGDVGKLIAEDGALPEHMVQTMARQLLSALGYLHANNITHRDVTPENILIGSIEPLNVKLADFGLFKIVGTDQTFRGTLPYCAPELYTEYAEYDQNYIRSRGEKMRRISGQRYSHAVDIWSLGGVLIYTLTQSPPYPVESGTTHSAQLHKIMTTTLNCSLLERYGVTEQALDCLHRMLQRRPENRATIPELEYHAWFGGQNSRQPTSVSESNTPAPALGSPYLNPLQNHKVRETHKALIDSDVNTGRKSINQYEVVEEIGRVKDGKVKLARNTQTGENVAIKTIARFSQKRQLGRVTAISPQDNTKKEIAILKKIRHPNVVALLDVIDDPELKKIYMVLEHVELGKVIWRKKGLPHICQHERRRIEQETRGEAPIPEEELYDQVLERRQALRELKRAKLAQNFTIEYGAADEGSSAGPWSRIPSREDLATMDRRSSPPGSYRSSRASSQSHSLTSACIITPDLDETVDWNTDLETPLPPSGFSLGPNAASHGSFREGGFRARSSSMAGSILTSFDHNPGLYDPFAEDFSFVPCFTIDQARSTFRDTVLGLEYLHYQGIIHRDIKPANILCTNDYRVKISDFGISYFRRLIRDGEIGDTISESEATCRDFNDNLELAKTFGTPAFFAPELCYTSDSSEQPKVSEQIDIWSLGVTLYCLIYARMPFLAEDECQMFRKIATEEVQISRKRLKPIDPSTPASATSLFRRQNAYPYRDDNELEYEEVDNLLCDLLRQMLIKNPEKRIRLRDIKRHPWTMQGIANPIAWLDNTDPGRLCCYRKIQVDEKDISFAVIPLNS</sequence>
<keyword evidence="8 15" id="KW-0547">Nucleotide-binding</keyword>
<dbReference type="CDD" id="cd14008">
    <property type="entry name" value="STKc_LKB1_CaMKK"/>
    <property type="match status" value="1"/>
</dbReference>
<evidence type="ECO:0000256" key="11">
    <source>
        <dbReference type="ARBA" id="ARBA00030980"/>
    </source>
</evidence>
<evidence type="ECO:0000256" key="15">
    <source>
        <dbReference type="PROSITE-ProRule" id="PRU10141"/>
    </source>
</evidence>
<evidence type="ECO:0000256" key="7">
    <source>
        <dbReference type="ARBA" id="ARBA00022679"/>
    </source>
</evidence>
<dbReference type="Gene3D" id="3.30.200.20">
    <property type="entry name" value="Phosphorylase Kinase, domain 1"/>
    <property type="match status" value="1"/>
</dbReference>
<dbReference type="SMART" id="SM00220">
    <property type="entry name" value="S_TKc"/>
    <property type="match status" value="2"/>
</dbReference>
<evidence type="ECO:0000256" key="3">
    <source>
        <dbReference type="ARBA" id="ARBA00012513"/>
    </source>
</evidence>
<dbReference type="GO" id="GO:0042149">
    <property type="term" value="P:cellular response to glucose starvation"/>
    <property type="evidence" value="ECO:0007669"/>
    <property type="project" value="UniProtKB-ARBA"/>
</dbReference>
<dbReference type="InterPro" id="IPR008271">
    <property type="entry name" value="Ser/Thr_kinase_AS"/>
</dbReference>
<dbReference type="GO" id="GO:0005524">
    <property type="term" value="F:ATP binding"/>
    <property type="evidence" value="ECO:0007669"/>
    <property type="project" value="UniProtKB-UniRule"/>
</dbReference>
<feature type="binding site" evidence="15">
    <location>
        <position position="793"/>
    </location>
    <ligand>
        <name>ATP</name>
        <dbReference type="ChEBI" id="CHEBI:30616"/>
    </ligand>
</feature>
<evidence type="ECO:0000256" key="2">
    <source>
        <dbReference type="ARBA" id="ARBA00011534"/>
    </source>
</evidence>
<dbReference type="SUPFAM" id="SSF56112">
    <property type="entry name" value="Protein kinase-like (PK-like)"/>
    <property type="match status" value="2"/>
</dbReference>
<keyword evidence="6" id="KW-0723">Serine/threonine-protein kinase</keyword>
<evidence type="ECO:0000256" key="13">
    <source>
        <dbReference type="ARBA" id="ARBA00047899"/>
    </source>
</evidence>
<dbReference type="EMBL" id="KQ030550">
    <property type="protein sequence ID" value="KJZ72243.1"/>
    <property type="molecule type" value="Genomic_DNA"/>
</dbReference>
<feature type="region of interest" description="Disordered" evidence="16">
    <location>
        <begin position="707"/>
        <end position="749"/>
    </location>
</feature>
<keyword evidence="10 15" id="KW-0067">ATP-binding</keyword>
<accession>A0A0F7ZSZ9</accession>
<proteinExistence type="predicted"/>
<evidence type="ECO:0000256" key="4">
    <source>
        <dbReference type="ARBA" id="ARBA00013948"/>
    </source>
</evidence>
<evidence type="ECO:0000256" key="8">
    <source>
        <dbReference type="ARBA" id="ARBA00022741"/>
    </source>
</evidence>
<dbReference type="InterPro" id="IPR017441">
    <property type="entry name" value="Protein_kinase_ATP_BS"/>
</dbReference>
<evidence type="ECO:0000256" key="14">
    <source>
        <dbReference type="ARBA" id="ARBA00048679"/>
    </source>
</evidence>
<evidence type="ECO:0000256" key="10">
    <source>
        <dbReference type="ARBA" id="ARBA00022840"/>
    </source>
</evidence>
<dbReference type="GO" id="GO:0005737">
    <property type="term" value="C:cytoplasm"/>
    <property type="evidence" value="ECO:0007669"/>
    <property type="project" value="TreeGrafter"/>
</dbReference>
<feature type="region of interest" description="Disordered" evidence="16">
    <location>
        <begin position="1039"/>
        <end position="1062"/>
    </location>
</feature>
<gene>
    <name evidence="18" type="ORF">HIM_08385</name>
</gene>
<feature type="compositionally biased region" description="Low complexity" evidence="16">
    <location>
        <begin position="1273"/>
        <end position="1285"/>
    </location>
</feature>
<keyword evidence="19" id="KW-1185">Reference proteome</keyword>
<protein>
    <recommendedName>
        <fullName evidence="5">EKC/KEOPS complex subunit BUD32</fullName>
        <ecNumber evidence="3">2.7.11.1</ecNumber>
    </recommendedName>
    <alternativeName>
        <fullName evidence="11 12">Atypical Serine/threonine protein kinase BUD32</fullName>
    </alternativeName>
    <alternativeName>
        <fullName evidence="4">EKC/KEOPS complex subunit bud32</fullName>
    </alternativeName>
</protein>
<dbReference type="PROSITE" id="PS00108">
    <property type="entry name" value="PROTEIN_KINASE_ST"/>
    <property type="match status" value="1"/>
</dbReference>
<comment type="catalytic activity">
    <reaction evidence="13">
        <text>L-threonyl-[protein] + ATP = O-phospho-L-threonyl-[protein] + ADP + H(+)</text>
        <dbReference type="Rhea" id="RHEA:46608"/>
        <dbReference type="Rhea" id="RHEA-COMP:11060"/>
        <dbReference type="Rhea" id="RHEA-COMP:11605"/>
        <dbReference type="ChEBI" id="CHEBI:15378"/>
        <dbReference type="ChEBI" id="CHEBI:30013"/>
        <dbReference type="ChEBI" id="CHEBI:30616"/>
        <dbReference type="ChEBI" id="CHEBI:61977"/>
        <dbReference type="ChEBI" id="CHEBI:456216"/>
        <dbReference type="EC" id="2.7.11.1"/>
    </reaction>
</comment>
<evidence type="ECO:0000259" key="17">
    <source>
        <dbReference type="PROSITE" id="PS50011"/>
    </source>
</evidence>
<dbReference type="InterPro" id="IPR008266">
    <property type="entry name" value="Tyr_kinase_AS"/>
</dbReference>
<feature type="domain" description="Protein kinase" evidence="17">
    <location>
        <begin position="1090"/>
        <end position="1590"/>
    </location>
</feature>
<keyword evidence="7" id="KW-0808">Transferase</keyword>
<feature type="compositionally biased region" description="Polar residues" evidence="16">
    <location>
        <begin position="1039"/>
        <end position="1051"/>
    </location>
</feature>
<keyword evidence="9" id="KW-0418">Kinase</keyword>
<dbReference type="GO" id="GO:0035556">
    <property type="term" value="P:intracellular signal transduction"/>
    <property type="evidence" value="ECO:0007669"/>
    <property type="project" value="TreeGrafter"/>
</dbReference>
<dbReference type="PANTHER" id="PTHR24346">
    <property type="entry name" value="MAP/MICROTUBULE AFFINITY-REGULATING KINASE"/>
    <property type="match status" value="1"/>
</dbReference>
<feature type="region of interest" description="Disordered" evidence="16">
    <location>
        <begin position="1248"/>
        <end position="1285"/>
    </location>
</feature>
<evidence type="ECO:0000313" key="19">
    <source>
        <dbReference type="Proteomes" id="UP000054481"/>
    </source>
</evidence>
<evidence type="ECO:0000256" key="5">
    <source>
        <dbReference type="ARBA" id="ARBA00019973"/>
    </source>
</evidence>
<evidence type="ECO:0000256" key="1">
    <source>
        <dbReference type="ARBA" id="ARBA00003747"/>
    </source>
</evidence>
<feature type="compositionally biased region" description="Basic and acidic residues" evidence="16">
    <location>
        <begin position="737"/>
        <end position="749"/>
    </location>
</feature>
<evidence type="ECO:0000256" key="9">
    <source>
        <dbReference type="ARBA" id="ARBA00022777"/>
    </source>
</evidence>
<evidence type="ECO:0000313" key="18">
    <source>
        <dbReference type="EMBL" id="KJZ72243.1"/>
    </source>
</evidence>
<dbReference type="GO" id="GO:0004674">
    <property type="term" value="F:protein serine/threonine kinase activity"/>
    <property type="evidence" value="ECO:0007669"/>
    <property type="project" value="UniProtKB-KW"/>
</dbReference>
<feature type="domain" description="Protein kinase" evidence="17">
    <location>
        <begin position="755"/>
        <end position="1034"/>
    </location>
</feature>
<dbReference type="PROSITE" id="PS50011">
    <property type="entry name" value="PROTEIN_KINASE_DOM"/>
    <property type="match status" value="2"/>
</dbReference>
<comment type="subunit">
    <text evidence="2">Component of the EKC/KEOPS complex composed of at least BUD32, CGI121, GON7, KAE1 and PCC1; the whole complex dimerizes.</text>
</comment>
<dbReference type="FunFam" id="1.10.510.10:FF:000614">
    <property type="entry name" value="Serine/threonine protein kinase, putative"/>
    <property type="match status" value="1"/>
</dbReference>
<dbReference type="InterPro" id="IPR011009">
    <property type="entry name" value="Kinase-like_dom_sf"/>
</dbReference>
<evidence type="ECO:0000256" key="12">
    <source>
        <dbReference type="ARBA" id="ARBA00033194"/>
    </source>
</evidence>
<dbReference type="Gene3D" id="1.10.510.10">
    <property type="entry name" value="Transferase(Phosphotransferase) domain 1"/>
    <property type="match status" value="2"/>
</dbReference>
<dbReference type="EC" id="2.7.11.1" evidence="3"/>
<dbReference type="PANTHER" id="PTHR24346:SF30">
    <property type="entry name" value="MATERNAL EMBRYONIC LEUCINE ZIPPER KINASE"/>
    <property type="match status" value="1"/>
</dbReference>